<feature type="domain" description="Cyclin-like" evidence="5">
    <location>
        <begin position="120"/>
        <end position="205"/>
    </location>
</feature>
<keyword evidence="7" id="KW-1185">Reference proteome</keyword>
<dbReference type="SUPFAM" id="SSF47954">
    <property type="entry name" value="Cyclin-like"/>
    <property type="match status" value="2"/>
</dbReference>
<evidence type="ECO:0000259" key="5">
    <source>
        <dbReference type="SMART" id="SM00385"/>
    </source>
</evidence>
<accession>A0AAU9IKA8</accession>
<dbReference type="InterPro" id="IPR048258">
    <property type="entry name" value="Cyclins_cyclin-box"/>
</dbReference>
<evidence type="ECO:0000256" key="1">
    <source>
        <dbReference type="ARBA" id="ARBA00022618"/>
    </source>
</evidence>
<dbReference type="InterPro" id="IPR039361">
    <property type="entry name" value="Cyclin"/>
</dbReference>
<gene>
    <name evidence="6" type="ORF">BSTOLATCC_MIC9734</name>
</gene>
<reference evidence="6" key="1">
    <citation type="submission" date="2021-09" db="EMBL/GenBank/DDBJ databases">
        <authorList>
            <consortium name="AG Swart"/>
            <person name="Singh M."/>
            <person name="Singh A."/>
            <person name="Seah K."/>
            <person name="Emmerich C."/>
        </authorList>
    </citation>
    <scope>NUCLEOTIDE SEQUENCE</scope>
    <source>
        <strain evidence="6">ATCC30299</strain>
    </source>
</reference>
<keyword evidence="3" id="KW-0131">Cell cycle</keyword>
<dbReference type="EMBL" id="CAJZBQ010000011">
    <property type="protein sequence ID" value="CAG9313933.1"/>
    <property type="molecule type" value="Genomic_DNA"/>
</dbReference>
<evidence type="ECO:0000256" key="3">
    <source>
        <dbReference type="ARBA" id="ARBA00023306"/>
    </source>
</evidence>
<proteinExistence type="inferred from homology"/>
<evidence type="ECO:0000256" key="2">
    <source>
        <dbReference type="ARBA" id="ARBA00023127"/>
    </source>
</evidence>
<evidence type="ECO:0000256" key="4">
    <source>
        <dbReference type="RuleBase" id="RU000383"/>
    </source>
</evidence>
<dbReference type="Gene3D" id="1.10.472.10">
    <property type="entry name" value="Cyclin-like"/>
    <property type="match status" value="1"/>
</dbReference>
<name>A0AAU9IKA8_9CILI</name>
<evidence type="ECO:0000313" key="7">
    <source>
        <dbReference type="Proteomes" id="UP001162131"/>
    </source>
</evidence>
<dbReference type="Pfam" id="PF00134">
    <property type="entry name" value="Cyclin_N"/>
    <property type="match status" value="1"/>
</dbReference>
<comment type="similarity">
    <text evidence="4">Belongs to the cyclin family.</text>
</comment>
<keyword evidence="1" id="KW-0132">Cell division</keyword>
<dbReference type="FunFam" id="1.10.472.10:FF:000001">
    <property type="entry name" value="G2/mitotic-specific cyclin"/>
    <property type="match status" value="1"/>
</dbReference>
<protein>
    <recommendedName>
        <fullName evidence="5">Cyclin-like domain-containing protein</fullName>
    </recommendedName>
</protein>
<dbReference type="PANTHER" id="PTHR10177">
    <property type="entry name" value="CYCLINS"/>
    <property type="match status" value="1"/>
</dbReference>
<comment type="caution">
    <text evidence="6">The sequence shown here is derived from an EMBL/GenBank/DDBJ whole genome shotgun (WGS) entry which is preliminary data.</text>
</comment>
<organism evidence="6 7">
    <name type="scientific">Blepharisma stoltei</name>
    <dbReference type="NCBI Taxonomy" id="1481888"/>
    <lineage>
        <taxon>Eukaryota</taxon>
        <taxon>Sar</taxon>
        <taxon>Alveolata</taxon>
        <taxon>Ciliophora</taxon>
        <taxon>Postciliodesmatophora</taxon>
        <taxon>Heterotrichea</taxon>
        <taxon>Heterotrichida</taxon>
        <taxon>Blepharismidae</taxon>
        <taxon>Blepharisma</taxon>
    </lineage>
</organism>
<dbReference type="InterPro" id="IPR013763">
    <property type="entry name" value="Cyclin-like_dom"/>
</dbReference>
<evidence type="ECO:0000313" key="6">
    <source>
        <dbReference type="EMBL" id="CAG9313933.1"/>
    </source>
</evidence>
<dbReference type="InterPro" id="IPR006671">
    <property type="entry name" value="Cyclin_N"/>
</dbReference>
<dbReference type="GO" id="GO:0051301">
    <property type="term" value="P:cell division"/>
    <property type="evidence" value="ECO:0007669"/>
    <property type="project" value="UniProtKB-KW"/>
</dbReference>
<dbReference type="PROSITE" id="PS00292">
    <property type="entry name" value="CYCLINS"/>
    <property type="match status" value="1"/>
</dbReference>
<keyword evidence="2 4" id="KW-0195">Cyclin</keyword>
<dbReference type="AlphaFoldDB" id="A0AAU9IKA8"/>
<dbReference type="SMART" id="SM00385">
    <property type="entry name" value="CYCLIN"/>
    <property type="match status" value="1"/>
</dbReference>
<dbReference type="Proteomes" id="UP001162131">
    <property type="component" value="Unassembled WGS sequence"/>
</dbReference>
<sequence>MHKSHSKNHSSRSSAHKSTLAASNLYQNENNFKNPGSLHKESSNVMCQKMLIEPEIDLECHDTLDSVSADLDLAPPIWKPKDSEFLELIKEKQIMYMPNPYFMETSQPHINPLMRVVLFDWMMEVTSEFLMKRESVYLAMNYVDRLLSIVPNVKKDEYQLVGVAALYIASKLDEIYQPKISDFERAAANGYSVSSIKLMEKIILRHLGWKIMPVTTYNISNWLLSQWDLYITYHFGSQVYNNPNDFKNLPNDERNREQAKYEERFITYKQPNNLSYMRFRDAIHVLDAACLDQRTLKFSPAIIAATLVYLMTSKYFKTSKYALFLHNTIFQDQESFTHLEFDLACRAQQFIATFLASALEINNLEEIYFSAELLIQYIEIEFTYELPMICKVQSKERIEQHFEEFLTYQTHSPALKEFVENRMKNAK</sequence>
<dbReference type="InterPro" id="IPR036915">
    <property type="entry name" value="Cyclin-like_sf"/>
</dbReference>